<protein>
    <recommendedName>
        <fullName evidence="4">DUF4153 domain-containing protein</fullName>
    </recommendedName>
</protein>
<dbReference type="RefSeq" id="WP_111611789.1">
    <property type="nucleotide sequence ID" value="NZ_QLLK01000006.1"/>
</dbReference>
<keyword evidence="3" id="KW-1185">Reference proteome</keyword>
<keyword evidence="1" id="KW-1133">Transmembrane helix</keyword>
<evidence type="ECO:0000313" key="3">
    <source>
        <dbReference type="Proteomes" id="UP000249610"/>
    </source>
</evidence>
<proteinExistence type="predicted"/>
<organism evidence="2 3">
    <name type="scientific">Algoriphagus yeomjeoni</name>
    <dbReference type="NCBI Taxonomy" id="291403"/>
    <lineage>
        <taxon>Bacteria</taxon>
        <taxon>Pseudomonadati</taxon>
        <taxon>Bacteroidota</taxon>
        <taxon>Cytophagia</taxon>
        <taxon>Cytophagales</taxon>
        <taxon>Cyclobacteriaceae</taxon>
        <taxon>Algoriphagus</taxon>
    </lineage>
</organism>
<feature type="transmembrane region" description="Helical" evidence="1">
    <location>
        <begin position="91"/>
        <end position="111"/>
    </location>
</feature>
<keyword evidence="1" id="KW-0472">Membrane</keyword>
<evidence type="ECO:0000256" key="1">
    <source>
        <dbReference type="SAM" id="Phobius"/>
    </source>
</evidence>
<reference evidence="2 3" key="1">
    <citation type="submission" date="2018-06" db="EMBL/GenBank/DDBJ databases">
        <title>Genomic Encyclopedia of Archaeal and Bacterial Type Strains, Phase II (KMG-II): from individual species to whole genera.</title>
        <authorList>
            <person name="Goeker M."/>
        </authorList>
    </citation>
    <scope>NUCLEOTIDE SEQUENCE [LARGE SCALE GENOMIC DNA]</scope>
    <source>
        <strain evidence="2 3">DSM 23446</strain>
    </source>
</reference>
<evidence type="ECO:0008006" key="4">
    <source>
        <dbReference type="Google" id="ProtNLM"/>
    </source>
</evidence>
<feature type="transmembrane region" description="Helical" evidence="1">
    <location>
        <begin position="185"/>
        <end position="210"/>
    </location>
</feature>
<name>A0A327PAY2_9BACT</name>
<feature type="transmembrane region" description="Helical" evidence="1">
    <location>
        <begin position="316"/>
        <end position="339"/>
    </location>
</feature>
<dbReference type="EMBL" id="QLLK01000006">
    <property type="protein sequence ID" value="RAI89415.1"/>
    <property type="molecule type" value="Genomic_DNA"/>
</dbReference>
<keyword evidence="1" id="KW-0812">Transmembrane</keyword>
<feature type="transmembrane region" description="Helical" evidence="1">
    <location>
        <begin position="392"/>
        <end position="410"/>
    </location>
</feature>
<dbReference type="Proteomes" id="UP000249610">
    <property type="component" value="Unassembled WGS sequence"/>
</dbReference>
<feature type="transmembrane region" description="Helical" evidence="1">
    <location>
        <begin position="351"/>
        <end position="372"/>
    </location>
</feature>
<sequence>MRTEILTHINDPAYLEKLYRSNKSEFKASFTTLYPEIREKPISEFWNERLNSEAGGISWGSNNELVYVGVATFLAGLIARIPFTFSVSEDFFYPRNIAFIIFPVLVAFFAWKNKLPTKTIAIIAAISSACLIYINSLPGIETDTLILACLHLPVLLWILIGVAFSGKEIRNVNKRLEFLRFNGDVIVLSVLLGIAGAILTGITFGLFSLIEINIEEFFQQNLVVFGLPAVPIIAVYLTWTNPQLVNKVSPIIAKLFSPAVLIMLTVYLVAIMYSGKDPYNDRDSLLLFNLVLIGVMALIFFSVAESSKDQKKSGHFWILFLLSIITIIVNSVALSAILIRISELGITPNRMAVLGSNILMLAHLLMIAAKLFKTVSKKSESSEVGKTIVNYIPLYFIWAAFVFFLFPVLFNFQ</sequence>
<dbReference type="OrthoDB" id="637094at2"/>
<gene>
    <name evidence="2" type="ORF">LV83_02457</name>
</gene>
<accession>A0A327PAY2</accession>
<feature type="transmembrane region" description="Helical" evidence="1">
    <location>
        <begin position="120"/>
        <end position="138"/>
    </location>
</feature>
<dbReference type="AlphaFoldDB" id="A0A327PAY2"/>
<feature type="transmembrane region" description="Helical" evidence="1">
    <location>
        <begin position="251"/>
        <end position="273"/>
    </location>
</feature>
<evidence type="ECO:0000313" key="2">
    <source>
        <dbReference type="EMBL" id="RAI89415.1"/>
    </source>
</evidence>
<feature type="transmembrane region" description="Helical" evidence="1">
    <location>
        <begin position="285"/>
        <end position="304"/>
    </location>
</feature>
<feature type="transmembrane region" description="Helical" evidence="1">
    <location>
        <begin position="144"/>
        <end position="164"/>
    </location>
</feature>
<feature type="transmembrane region" description="Helical" evidence="1">
    <location>
        <begin position="65"/>
        <end position="85"/>
    </location>
</feature>
<feature type="transmembrane region" description="Helical" evidence="1">
    <location>
        <begin position="222"/>
        <end position="239"/>
    </location>
</feature>
<comment type="caution">
    <text evidence="2">The sequence shown here is derived from an EMBL/GenBank/DDBJ whole genome shotgun (WGS) entry which is preliminary data.</text>
</comment>